<dbReference type="Proteomes" id="UP000053831">
    <property type="component" value="Unassembled WGS sequence"/>
</dbReference>
<gene>
    <name evidence="1" type="ORF">ESCO_000032</name>
</gene>
<comment type="caution">
    <text evidence="1">The sequence shown here is derived from an EMBL/GenBank/DDBJ whole genome shotgun (WGS) entry which is preliminary data.</text>
</comment>
<sequence>MDSQITVSSVRDTVTSPEDAKHQFPIHYAYDHLHGKLDFLTLPQLKLNEHLRQRDFLPNRIPSEHGISIDPVAAGLPWASGVLSVRQNKHWRSALQATIDWLKAFGDAKDMDGVPSKRGRSVAEFARHELAAGLENGWFRFPIYMSPDADEQRVKLLSFANILIFLFDDFWETHDLDVVSGLHRVFITRLKPETASVDEPQTSLEKLVDAAVTEMLELDRLNNNHAGRRTLELIIGFFSRPAPPDKYESLEDFLVYRREDAAVSYVLGTIAFALNSGVDVFAPHLARLVKLWSNQISIANDVFSWEKEKRDYDEKKVLYLINTVDVCRRVLGLASHDAALTMTQALLFQIERELDNEIARLRAEDALTPEEWRFVDGMCYTMMGNMFCSVVMSRYGGEEARLRD</sequence>
<dbReference type="Pfam" id="PF19086">
    <property type="entry name" value="Terpene_syn_C_2"/>
    <property type="match status" value="1"/>
</dbReference>
<evidence type="ECO:0000313" key="2">
    <source>
        <dbReference type="Proteomes" id="UP000053831"/>
    </source>
</evidence>
<accession>A0A0M8MUG4</accession>
<dbReference type="AlphaFoldDB" id="A0A0M8MUG4"/>
<evidence type="ECO:0000313" key="1">
    <source>
        <dbReference type="EMBL" id="KOS18748.1"/>
    </source>
</evidence>
<dbReference type="OrthoDB" id="3004402at2759"/>
<protein>
    <submittedName>
        <fullName evidence="1">Fusicoccadiene synthase</fullName>
    </submittedName>
</protein>
<keyword evidence="2" id="KW-1185">Reference proteome</keyword>
<organism evidence="1 2">
    <name type="scientific">Escovopsis weberi</name>
    <dbReference type="NCBI Taxonomy" id="150374"/>
    <lineage>
        <taxon>Eukaryota</taxon>
        <taxon>Fungi</taxon>
        <taxon>Dikarya</taxon>
        <taxon>Ascomycota</taxon>
        <taxon>Pezizomycotina</taxon>
        <taxon>Sordariomycetes</taxon>
        <taxon>Hypocreomycetidae</taxon>
        <taxon>Hypocreales</taxon>
        <taxon>Hypocreaceae</taxon>
        <taxon>Escovopsis</taxon>
    </lineage>
</organism>
<name>A0A0M8MUG4_ESCWE</name>
<proteinExistence type="predicted"/>
<dbReference type="Gene3D" id="1.10.600.10">
    <property type="entry name" value="Farnesyl Diphosphate Synthase"/>
    <property type="match status" value="1"/>
</dbReference>
<dbReference type="InterPro" id="IPR008949">
    <property type="entry name" value="Isoprenoid_synthase_dom_sf"/>
</dbReference>
<dbReference type="SUPFAM" id="SSF48576">
    <property type="entry name" value="Terpenoid synthases"/>
    <property type="match status" value="1"/>
</dbReference>
<dbReference type="EMBL" id="LGSR01000020">
    <property type="protein sequence ID" value="KOS18748.1"/>
    <property type="molecule type" value="Genomic_DNA"/>
</dbReference>
<reference evidence="1 2" key="1">
    <citation type="submission" date="2015-07" db="EMBL/GenBank/DDBJ databases">
        <title>The genome of the fungus Escovopsis weberi, a specialized disease agent of ant agriculture.</title>
        <authorList>
            <person name="de Man T.J."/>
            <person name="Stajich J.E."/>
            <person name="Kubicek C.P."/>
            <person name="Chenthamara K."/>
            <person name="Atanasova L."/>
            <person name="Druzhinina I.S."/>
            <person name="Birnbaum S."/>
            <person name="Barribeau S.M."/>
            <person name="Teiling C."/>
            <person name="Suen G."/>
            <person name="Currie C."/>
            <person name="Gerardo N.M."/>
        </authorList>
    </citation>
    <scope>NUCLEOTIDE SEQUENCE [LARGE SCALE GENOMIC DNA]</scope>
</reference>